<gene>
    <name evidence="1" type="ORF">JYU14_04165</name>
</gene>
<evidence type="ECO:0000313" key="1">
    <source>
        <dbReference type="EMBL" id="MBN4067259.1"/>
    </source>
</evidence>
<name>A0ABS3AUT9_9BACT</name>
<dbReference type="Proteomes" id="UP000722121">
    <property type="component" value="Unassembled WGS sequence"/>
</dbReference>
<proteinExistence type="predicted"/>
<evidence type="ECO:0000313" key="2">
    <source>
        <dbReference type="Proteomes" id="UP000722121"/>
    </source>
</evidence>
<protein>
    <submittedName>
        <fullName evidence="1">Uncharacterized protein</fullName>
    </submittedName>
</protein>
<keyword evidence="2" id="KW-1185">Reference proteome</keyword>
<sequence>MTALTTTAQNSFPLLFIYNHPTKTNCTFYHIIRIPDAYEERKADFLGEQIQRIARFARYTLQGLHINHHVTGAALKEILSHNQLYDTHPSISDHCMNVLDNKQQPNFNKIQTILKRYINALEALQQKLKTPVPVRS</sequence>
<organism evidence="1 2">
    <name type="scientific">Simkania negevensis</name>
    <dbReference type="NCBI Taxonomy" id="83561"/>
    <lineage>
        <taxon>Bacteria</taxon>
        <taxon>Pseudomonadati</taxon>
        <taxon>Chlamydiota</taxon>
        <taxon>Chlamydiia</taxon>
        <taxon>Parachlamydiales</taxon>
        <taxon>Simkaniaceae</taxon>
        <taxon>Simkania</taxon>
    </lineage>
</organism>
<dbReference type="EMBL" id="JAFITR010000095">
    <property type="protein sequence ID" value="MBN4067259.1"/>
    <property type="molecule type" value="Genomic_DNA"/>
</dbReference>
<accession>A0ABS3AUT9</accession>
<comment type="caution">
    <text evidence="1">The sequence shown here is derived from an EMBL/GenBank/DDBJ whole genome shotgun (WGS) entry which is preliminary data.</text>
</comment>
<reference evidence="1 2" key="1">
    <citation type="submission" date="2021-02" db="EMBL/GenBank/DDBJ databases">
        <title>Activity-based single-cell genomes from oceanic crustal fluid captures similar information to metagenomic and metatranscriptomic surveys with orders of magnitude less sampling.</title>
        <authorList>
            <person name="D'Angelo T.S."/>
            <person name="Orcutt B.N."/>
        </authorList>
    </citation>
    <scope>NUCLEOTIDE SEQUENCE [LARGE SCALE GENOMIC DNA]</scope>
    <source>
        <strain evidence="1">AH-315-G07</strain>
    </source>
</reference>